<reference evidence="1 2" key="1">
    <citation type="journal article" date="2019" name="Int. J. Syst. Evol. Microbiol.">
        <title>Streptomyces cadmiisoli sp. nov., a novel actinomycete isolated from cadmium-contaminated soil.</title>
        <authorList>
            <person name="Li K."/>
            <person name="Tang X."/>
            <person name="Zhao J."/>
            <person name="Guo Y."/>
            <person name="Tang Y."/>
            <person name="Gao J."/>
        </authorList>
    </citation>
    <scope>NUCLEOTIDE SEQUENCE [LARGE SCALE GENOMIC DNA]</scope>
    <source>
        <strain evidence="1 2">ZFG47</strain>
    </source>
</reference>
<keyword evidence="2" id="KW-1185">Reference proteome</keyword>
<accession>A0A2Z4JEK0</accession>
<dbReference type="Proteomes" id="UP000249616">
    <property type="component" value="Chromosome"/>
</dbReference>
<name>A0A2Z4JEK0_9ACTN</name>
<organism evidence="1 2">
    <name type="scientific">Streptomyces cadmiisoli</name>
    <dbReference type="NCBI Taxonomy" id="2184053"/>
    <lineage>
        <taxon>Bacteria</taxon>
        <taxon>Bacillati</taxon>
        <taxon>Actinomycetota</taxon>
        <taxon>Actinomycetes</taxon>
        <taxon>Kitasatosporales</taxon>
        <taxon>Streptomycetaceae</taxon>
        <taxon>Streptomyces</taxon>
        <taxon>Streptomyces aurantiacus group</taxon>
    </lineage>
</organism>
<evidence type="ECO:0000313" key="2">
    <source>
        <dbReference type="Proteomes" id="UP000249616"/>
    </source>
</evidence>
<gene>
    <name evidence="1" type="ORF">DN051_37685</name>
</gene>
<dbReference type="AlphaFoldDB" id="A0A2Z4JEK0"/>
<dbReference type="InterPro" id="IPR011989">
    <property type="entry name" value="ARM-like"/>
</dbReference>
<sequence length="149" mass="16370">MKHMLSALEALTNRDARERDVAAAELGDLLRGTALDADSARLVVGRLVSLAVNDLVTEVRESALNSISEAFDHYNLPLDLVEPLTVAMPTMERELLEHTLYILGATHAPRARHLIEPFLDHPDPAVREDARIAAAEITSVPSESRTRNS</sequence>
<dbReference type="EMBL" id="CP030073">
    <property type="protein sequence ID" value="AWW42923.1"/>
    <property type="molecule type" value="Genomic_DNA"/>
</dbReference>
<dbReference type="Gene3D" id="1.25.10.10">
    <property type="entry name" value="Leucine-rich Repeat Variant"/>
    <property type="match status" value="1"/>
</dbReference>
<evidence type="ECO:0008006" key="3">
    <source>
        <dbReference type="Google" id="ProtNLM"/>
    </source>
</evidence>
<dbReference type="InterPro" id="IPR016024">
    <property type="entry name" value="ARM-type_fold"/>
</dbReference>
<dbReference type="SUPFAM" id="SSF48371">
    <property type="entry name" value="ARM repeat"/>
    <property type="match status" value="1"/>
</dbReference>
<protein>
    <recommendedName>
        <fullName evidence="3">HEAT repeat domain-containing protein</fullName>
    </recommendedName>
</protein>
<proteinExistence type="predicted"/>
<evidence type="ECO:0000313" key="1">
    <source>
        <dbReference type="EMBL" id="AWW42923.1"/>
    </source>
</evidence>
<dbReference type="KEGG" id="scad:DN051_37685"/>